<evidence type="ECO:0000313" key="1">
    <source>
        <dbReference type="EMBL" id="CAF5117218.1"/>
    </source>
</evidence>
<gene>
    <name evidence="1" type="ORF">BYL167_LOCUS66533</name>
</gene>
<dbReference type="AlphaFoldDB" id="A0A8S3FDV4"/>
<comment type="caution">
    <text evidence="1">The sequence shown here is derived from an EMBL/GenBank/DDBJ whole genome shotgun (WGS) entry which is preliminary data.</text>
</comment>
<accession>A0A8S3FDV4</accession>
<sequence length="38" mass="4042">MTVHREQIVVNVHRSPNTGLGISIAGGNGSAAYKDNDY</sequence>
<reference evidence="1" key="1">
    <citation type="submission" date="2021-02" db="EMBL/GenBank/DDBJ databases">
        <authorList>
            <person name="Nowell W R."/>
        </authorList>
    </citation>
    <scope>NUCLEOTIDE SEQUENCE</scope>
</reference>
<protein>
    <submittedName>
        <fullName evidence="1">Uncharacterized protein</fullName>
    </submittedName>
</protein>
<organism evidence="1 2">
    <name type="scientific">Rotaria magnacalcarata</name>
    <dbReference type="NCBI Taxonomy" id="392030"/>
    <lineage>
        <taxon>Eukaryota</taxon>
        <taxon>Metazoa</taxon>
        <taxon>Spiralia</taxon>
        <taxon>Gnathifera</taxon>
        <taxon>Rotifera</taxon>
        <taxon>Eurotatoria</taxon>
        <taxon>Bdelloidea</taxon>
        <taxon>Philodinida</taxon>
        <taxon>Philodinidae</taxon>
        <taxon>Rotaria</taxon>
    </lineage>
</organism>
<dbReference type="Proteomes" id="UP000681967">
    <property type="component" value="Unassembled WGS sequence"/>
</dbReference>
<name>A0A8S3FDV4_9BILA</name>
<evidence type="ECO:0000313" key="2">
    <source>
        <dbReference type="Proteomes" id="UP000681967"/>
    </source>
</evidence>
<feature type="non-terminal residue" evidence="1">
    <location>
        <position position="38"/>
    </location>
</feature>
<dbReference type="EMBL" id="CAJOBH010243455">
    <property type="protein sequence ID" value="CAF5117218.1"/>
    <property type="molecule type" value="Genomic_DNA"/>
</dbReference>
<proteinExistence type="predicted"/>